<accession>A0A5B9QBM6</accession>
<dbReference type="RefSeq" id="WP_148073543.1">
    <property type="nucleotide sequence ID" value="NZ_CP042913.1"/>
</dbReference>
<dbReference type="PANTHER" id="PTHR11011">
    <property type="entry name" value="MALE STERILITY PROTEIN 2-RELATED"/>
    <property type="match status" value="1"/>
</dbReference>
<evidence type="ECO:0000259" key="1">
    <source>
        <dbReference type="Pfam" id="PF07993"/>
    </source>
</evidence>
<dbReference type="Proteomes" id="UP000323917">
    <property type="component" value="Chromosome"/>
</dbReference>
<dbReference type="Gene3D" id="3.40.50.720">
    <property type="entry name" value="NAD(P)-binding Rossmann-like Domain"/>
    <property type="match status" value="1"/>
</dbReference>
<dbReference type="KEGG" id="bgok:Pr1d_22640"/>
<evidence type="ECO:0000313" key="3">
    <source>
        <dbReference type="Proteomes" id="UP000323917"/>
    </source>
</evidence>
<dbReference type="OrthoDB" id="9807212at2"/>
<dbReference type="InterPro" id="IPR013120">
    <property type="entry name" value="FAR_NAD-bd"/>
</dbReference>
<dbReference type="CDD" id="cd05263">
    <property type="entry name" value="MupV_like_SDR_e"/>
    <property type="match status" value="1"/>
</dbReference>
<proteinExistence type="predicted"/>
<gene>
    <name evidence="2" type="primary">lgrD_2</name>
    <name evidence="2" type="ORF">Pr1d_22640</name>
</gene>
<evidence type="ECO:0000313" key="2">
    <source>
        <dbReference type="EMBL" id="QEG34975.1"/>
    </source>
</evidence>
<keyword evidence="3" id="KW-1185">Reference proteome</keyword>
<organism evidence="2 3">
    <name type="scientific">Bythopirellula goksoeyrii</name>
    <dbReference type="NCBI Taxonomy" id="1400387"/>
    <lineage>
        <taxon>Bacteria</taxon>
        <taxon>Pseudomonadati</taxon>
        <taxon>Planctomycetota</taxon>
        <taxon>Planctomycetia</taxon>
        <taxon>Pirellulales</taxon>
        <taxon>Lacipirellulaceae</taxon>
        <taxon>Bythopirellula</taxon>
    </lineage>
</organism>
<feature type="domain" description="Thioester reductase (TE)" evidence="1">
    <location>
        <begin position="7"/>
        <end position="254"/>
    </location>
</feature>
<dbReference type="GO" id="GO:0035336">
    <property type="term" value="P:long-chain fatty-acyl-CoA metabolic process"/>
    <property type="evidence" value="ECO:0007669"/>
    <property type="project" value="TreeGrafter"/>
</dbReference>
<dbReference type="EMBL" id="CP042913">
    <property type="protein sequence ID" value="QEG34975.1"/>
    <property type="molecule type" value="Genomic_DNA"/>
</dbReference>
<sequence length="521" mass="58456">MAKYTLLTGSTGLLGRYLLRDLLLAGKRLAVVVRPSRQQTIQQRIESILQFWENDLQMQLSRPVILAGNITEENLGLDEESRQWIAEHCDAVIHSAASLTFLEEADGEPWRTNVGGTHNVLQLCHDTNIRKLHYVSTAYVCGMREDRVYESELDCGQAFRNDYEKSKLQAEQLVRGDDFIEELTVYRPAVIAGDSRTGYTNTYHGLFLYLKIMCILARNTEPDSDGVRRTEVQLHLTGEEQRNVIPVDWAAAVISHLFCNTEAHGRTFHIAPQVRMTPRQMIEAGCSYFNSTGVEFIGHAEELELSDGELQRHAYENSTLYRDYEYSDPEFDLTNLEKFAGHLPCPVIDEAMFHRFMKYGEEDNWGKRRLPEARNPLNVGKLLEKAVRNVPTRQDQPFENQHPKQELCLDLTGPGGGQWIITLKGDQIIALKPGSNSSSCATITMPADLLVALMQKDSSGDLSQGQKLAGPLSTLKAKVSSGVDGSPEQLFIVALGRAVADQACDRSDYDLLPRKDQSQPA</sequence>
<dbReference type="GO" id="GO:0080019">
    <property type="term" value="F:alcohol-forming very long-chain fatty acyl-CoA reductase activity"/>
    <property type="evidence" value="ECO:0007669"/>
    <property type="project" value="InterPro"/>
</dbReference>
<dbReference type="PANTHER" id="PTHR11011:SF45">
    <property type="entry name" value="FATTY ACYL-COA REDUCTASE CG8306-RELATED"/>
    <property type="match status" value="1"/>
</dbReference>
<dbReference type="Pfam" id="PF07993">
    <property type="entry name" value="NAD_binding_4"/>
    <property type="match status" value="1"/>
</dbReference>
<name>A0A5B9QBM6_9BACT</name>
<dbReference type="InterPro" id="IPR026055">
    <property type="entry name" value="FAR"/>
</dbReference>
<protein>
    <submittedName>
        <fullName evidence="2">Linear gramicidin synthase subunit D</fullName>
    </submittedName>
</protein>
<reference evidence="2 3" key="1">
    <citation type="submission" date="2019-08" db="EMBL/GenBank/DDBJ databases">
        <title>Deep-cultivation of Planctomycetes and their phenomic and genomic characterization uncovers novel biology.</title>
        <authorList>
            <person name="Wiegand S."/>
            <person name="Jogler M."/>
            <person name="Boedeker C."/>
            <person name="Pinto D."/>
            <person name="Vollmers J."/>
            <person name="Rivas-Marin E."/>
            <person name="Kohn T."/>
            <person name="Peeters S.H."/>
            <person name="Heuer A."/>
            <person name="Rast P."/>
            <person name="Oberbeckmann S."/>
            <person name="Bunk B."/>
            <person name="Jeske O."/>
            <person name="Meyerdierks A."/>
            <person name="Storesund J.E."/>
            <person name="Kallscheuer N."/>
            <person name="Luecker S."/>
            <person name="Lage O.M."/>
            <person name="Pohl T."/>
            <person name="Merkel B.J."/>
            <person name="Hornburger P."/>
            <person name="Mueller R.-W."/>
            <person name="Bruemmer F."/>
            <person name="Labrenz M."/>
            <person name="Spormann A.M."/>
            <person name="Op den Camp H."/>
            <person name="Overmann J."/>
            <person name="Amann R."/>
            <person name="Jetten M.S.M."/>
            <person name="Mascher T."/>
            <person name="Medema M.H."/>
            <person name="Devos D.P."/>
            <person name="Kaster A.-K."/>
            <person name="Ovreas L."/>
            <person name="Rohde M."/>
            <person name="Galperin M.Y."/>
            <person name="Jogler C."/>
        </authorList>
    </citation>
    <scope>NUCLEOTIDE SEQUENCE [LARGE SCALE GENOMIC DNA]</scope>
    <source>
        <strain evidence="2 3">Pr1d</strain>
    </source>
</reference>
<dbReference type="SUPFAM" id="SSF51735">
    <property type="entry name" value="NAD(P)-binding Rossmann-fold domains"/>
    <property type="match status" value="1"/>
</dbReference>
<dbReference type="AlphaFoldDB" id="A0A5B9QBM6"/>
<dbReference type="InterPro" id="IPR036291">
    <property type="entry name" value="NAD(P)-bd_dom_sf"/>
</dbReference>